<evidence type="ECO:0000256" key="6">
    <source>
        <dbReference type="SAM" id="Phobius"/>
    </source>
</evidence>
<keyword evidence="5" id="KW-0175">Coiled coil</keyword>
<evidence type="ECO:0000256" key="2">
    <source>
        <dbReference type="ARBA" id="ARBA00022692"/>
    </source>
</evidence>
<dbReference type="GO" id="GO:0016020">
    <property type="term" value="C:membrane"/>
    <property type="evidence" value="ECO:0007669"/>
    <property type="project" value="UniProtKB-SubCell"/>
</dbReference>
<evidence type="ECO:0000256" key="3">
    <source>
        <dbReference type="ARBA" id="ARBA00022989"/>
    </source>
</evidence>
<evidence type="ECO:0000259" key="7">
    <source>
        <dbReference type="Pfam" id="PF26002"/>
    </source>
</evidence>
<feature type="transmembrane region" description="Helical" evidence="6">
    <location>
        <begin position="21"/>
        <end position="44"/>
    </location>
</feature>
<dbReference type="InterPro" id="IPR050739">
    <property type="entry name" value="MFP"/>
</dbReference>
<evidence type="ECO:0000256" key="5">
    <source>
        <dbReference type="SAM" id="Coils"/>
    </source>
</evidence>
<comment type="subcellular location">
    <subcellularLocation>
        <location evidence="1">Membrane</location>
        <topology evidence="1">Single-pass membrane protein</topology>
    </subcellularLocation>
</comment>
<dbReference type="EMBL" id="FQYX01000028">
    <property type="protein sequence ID" value="SHJ63419.1"/>
    <property type="molecule type" value="Genomic_DNA"/>
</dbReference>
<evidence type="ECO:0000313" key="9">
    <source>
        <dbReference type="Proteomes" id="UP000184231"/>
    </source>
</evidence>
<dbReference type="RefSeq" id="WP_072765478.1">
    <property type="nucleotide sequence ID" value="NZ_FQYX01000028.1"/>
</dbReference>
<organism evidence="8 9">
    <name type="scientific">Arenibacter nanhaiticus</name>
    <dbReference type="NCBI Taxonomy" id="558155"/>
    <lineage>
        <taxon>Bacteria</taxon>
        <taxon>Pseudomonadati</taxon>
        <taxon>Bacteroidota</taxon>
        <taxon>Flavobacteriia</taxon>
        <taxon>Flavobacteriales</taxon>
        <taxon>Flavobacteriaceae</taxon>
        <taxon>Arenibacter</taxon>
    </lineage>
</organism>
<dbReference type="Pfam" id="PF26002">
    <property type="entry name" value="Beta-barrel_AprE"/>
    <property type="match status" value="1"/>
</dbReference>
<gene>
    <name evidence="8" type="ORF">SAMN04487911_12828</name>
</gene>
<keyword evidence="9" id="KW-1185">Reference proteome</keyword>
<dbReference type="InterPro" id="IPR058982">
    <property type="entry name" value="Beta-barrel_AprE"/>
</dbReference>
<dbReference type="PANTHER" id="PTHR30386">
    <property type="entry name" value="MEMBRANE FUSION SUBUNIT OF EMRAB-TOLC MULTIDRUG EFFLUX PUMP"/>
    <property type="match status" value="1"/>
</dbReference>
<evidence type="ECO:0000256" key="1">
    <source>
        <dbReference type="ARBA" id="ARBA00004167"/>
    </source>
</evidence>
<proteinExistence type="predicted"/>
<dbReference type="PANTHER" id="PTHR30386:SF26">
    <property type="entry name" value="TRANSPORT PROTEIN COMB"/>
    <property type="match status" value="1"/>
</dbReference>
<dbReference type="STRING" id="558155.SAMN04487911_12828"/>
<evidence type="ECO:0000313" key="8">
    <source>
        <dbReference type="EMBL" id="SHJ63419.1"/>
    </source>
</evidence>
<protein>
    <submittedName>
        <fullName evidence="8">HlyD family secretion protein</fullName>
    </submittedName>
</protein>
<reference evidence="8 9" key="1">
    <citation type="submission" date="2016-11" db="EMBL/GenBank/DDBJ databases">
        <authorList>
            <person name="Jaros S."/>
            <person name="Januszkiewicz K."/>
            <person name="Wedrychowicz H."/>
        </authorList>
    </citation>
    <scope>NUCLEOTIDE SEQUENCE [LARGE SCALE GENOMIC DNA]</scope>
    <source>
        <strain evidence="8 9">CGMCC 1.8863</strain>
    </source>
</reference>
<keyword evidence="3 6" id="KW-1133">Transmembrane helix</keyword>
<dbReference type="OrthoDB" id="7057889at2"/>
<evidence type="ECO:0000256" key="4">
    <source>
        <dbReference type="ARBA" id="ARBA00023136"/>
    </source>
</evidence>
<name>A0A1M6KWY9_9FLAO</name>
<sequence>MEEQNIHFYDESSYIKRKPIWMIRWGIVLIFVFFVIVIAFASVFSFNEQINASLVLTSLEPPAHIIAKHTGRIVEIYKSPNDIVSKGDILGVLESPGNVNEITELKEQLSSKNLLNSDLGNLANQFSSELKLGHQIRPFYNSFLDAYRNLLLYQNLNNEELKTIELEQQAITNNGTIRNKGEEILVLGRDLEISKINYERYRILFEKGVISLQEFEKNERGYLKVKRQYNNLKQELNHLQLEQSRIKISKMLFKNSLIKNRDVYVSNLEFSKQELLAALIDWEDKNLLRSPISGRLSFFDVWGKYQNIQEGQVVFTIVPIGKQELVARCQVPIRNSGKIKKGQRVIIKLENYPYREWGTLDGKIKTISEVPKTGGNQEYVVYVELNNLNTSYGKTLEFKQEMTGAAEIILAEVTLLQRVFYQFRNLWSN</sequence>
<keyword evidence="4 6" id="KW-0472">Membrane</keyword>
<dbReference type="Proteomes" id="UP000184231">
    <property type="component" value="Unassembled WGS sequence"/>
</dbReference>
<dbReference type="AlphaFoldDB" id="A0A1M6KWY9"/>
<accession>A0A1M6KWY9</accession>
<feature type="coiled-coil region" evidence="5">
    <location>
        <begin position="222"/>
        <end position="249"/>
    </location>
</feature>
<dbReference type="Gene3D" id="2.40.30.170">
    <property type="match status" value="1"/>
</dbReference>
<keyword evidence="2 6" id="KW-0812">Transmembrane</keyword>
<feature type="domain" description="AprE-like beta-barrel" evidence="7">
    <location>
        <begin position="325"/>
        <end position="408"/>
    </location>
</feature>
<dbReference type="Gene3D" id="2.40.50.100">
    <property type="match status" value="1"/>
</dbReference>